<gene>
    <name evidence="6" type="primary">pmtA</name>
    <name evidence="6" type="ORF">ACFFJ2_11100</name>
</gene>
<dbReference type="PANTHER" id="PTHR11727">
    <property type="entry name" value="DIMETHYLADENOSINE TRANSFERASE"/>
    <property type="match status" value="1"/>
</dbReference>
<dbReference type="PANTHER" id="PTHR11727:SF14">
    <property type="entry name" value="BLL8166 PROTEIN"/>
    <property type="match status" value="1"/>
</dbReference>
<dbReference type="SMART" id="SM00650">
    <property type="entry name" value="rADc"/>
    <property type="match status" value="1"/>
</dbReference>
<feature type="domain" description="Ribosomal RNA adenine methylase transferase N-terminal" evidence="5">
    <location>
        <begin position="42"/>
        <end position="171"/>
    </location>
</feature>
<keyword evidence="7" id="KW-1185">Reference proteome</keyword>
<evidence type="ECO:0000256" key="4">
    <source>
        <dbReference type="ARBA" id="ARBA00022884"/>
    </source>
</evidence>
<dbReference type="CDD" id="cd02440">
    <property type="entry name" value="AdoMet_MTases"/>
    <property type="match status" value="1"/>
</dbReference>
<evidence type="ECO:0000256" key="1">
    <source>
        <dbReference type="ARBA" id="ARBA00022603"/>
    </source>
</evidence>
<dbReference type="InterPro" id="IPR020598">
    <property type="entry name" value="rRNA_Ade_methylase_Trfase_N"/>
</dbReference>
<reference evidence="6 7" key="1">
    <citation type="submission" date="2024-09" db="EMBL/GenBank/DDBJ databases">
        <authorList>
            <person name="Sun Q."/>
            <person name="Mori K."/>
        </authorList>
    </citation>
    <scope>NUCLEOTIDE SEQUENCE [LARGE SCALE GENOMIC DNA]</scope>
    <source>
        <strain evidence="6 7">CCM 8543</strain>
    </source>
</reference>
<keyword evidence="2" id="KW-0808">Transferase</keyword>
<comment type="caution">
    <text evidence="6">The sequence shown here is derived from an EMBL/GenBank/DDBJ whole genome shotgun (WGS) entry which is preliminary data.</text>
</comment>
<dbReference type="EMBL" id="JBHLXD010000016">
    <property type="protein sequence ID" value="MFC0208943.1"/>
    <property type="molecule type" value="Genomic_DNA"/>
</dbReference>
<keyword evidence="3" id="KW-0949">S-adenosyl-L-methionine</keyword>
<evidence type="ECO:0000313" key="7">
    <source>
        <dbReference type="Proteomes" id="UP001589755"/>
    </source>
</evidence>
<proteinExistence type="predicted"/>
<keyword evidence="1" id="KW-0489">Methyltransferase</keyword>
<name>A0ABV6D8G4_9HYPH</name>
<dbReference type="InterPro" id="IPR029063">
    <property type="entry name" value="SAM-dependent_MTases_sf"/>
</dbReference>
<keyword evidence="4" id="KW-0694">RNA-binding</keyword>
<dbReference type="InterPro" id="IPR041698">
    <property type="entry name" value="Methyltransf_25"/>
</dbReference>
<evidence type="ECO:0000256" key="3">
    <source>
        <dbReference type="ARBA" id="ARBA00022691"/>
    </source>
</evidence>
<sequence length="203" mass="22692">MGKGLHLGKALAERFDEELRFFRGWMEKPKAVGSIVPTSSVTARRMASIVRPERQDDLVLELGPGTGVITRAILERGIRPGNLVSIEYSSDFVKRLREDFPGVNVVHGSAFELDTVLAPWRGRTFDSVVSAIPLLNFPMEQRIALVERLLDILPTGRPIVQITYGALSPLPAGRGTYTVERFDFVMRNIPPAHLWLYRRPGDA</sequence>
<dbReference type="Gene3D" id="3.40.50.150">
    <property type="entry name" value="Vaccinia Virus protein VP39"/>
    <property type="match status" value="1"/>
</dbReference>
<accession>A0ABV6D8G4</accession>
<dbReference type="InterPro" id="IPR001737">
    <property type="entry name" value="KsgA/Erm"/>
</dbReference>
<dbReference type="RefSeq" id="WP_261519775.1">
    <property type="nucleotide sequence ID" value="NZ_JAODNW010000007.1"/>
</dbReference>
<evidence type="ECO:0000259" key="5">
    <source>
        <dbReference type="SMART" id="SM00650"/>
    </source>
</evidence>
<dbReference type="SUPFAM" id="SSF53335">
    <property type="entry name" value="S-adenosyl-L-methionine-dependent methyltransferases"/>
    <property type="match status" value="1"/>
</dbReference>
<dbReference type="Pfam" id="PF13649">
    <property type="entry name" value="Methyltransf_25"/>
    <property type="match status" value="1"/>
</dbReference>
<organism evidence="6 7">
    <name type="scientific">Chelativorans intermedius</name>
    <dbReference type="NCBI Taxonomy" id="515947"/>
    <lineage>
        <taxon>Bacteria</taxon>
        <taxon>Pseudomonadati</taxon>
        <taxon>Pseudomonadota</taxon>
        <taxon>Alphaproteobacteria</taxon>
        <taxon>Hyphomicrobiales</taxon>
        <taxon>Phyllobacteriaceae</taxon>
        <taxon>Chelativorans</taxon>
    </lineage>
</organism>
<dbReference type="NCBIfam" id="NF045881">
    <property type="entry name" value="PLipidMtase_Agro"/>
    <property type="match status" value="1"/>
</dbReference>
<protein>
    <submittedName>
        <fullName evidence="6">Phospholipid N-methyltransferase PmtA</fullName>
    </submittedName>
</protein>
<dbReference type="Proteomes" id="UP001589755">
    <property type="component" value="Unassembled WGS sequence"/>
</dbReference>
<evidence type="ECO:0000313" key="6">
    <source>
        <dbReference type="EMBL" id="MFC0208943.1"/>
    </source>
</evidence>
<evidence type="ECO:0000256" key="2">
    <source>
        <dbReference type="ARBA" id="ARBA00022679"/>
    </source>
</evidence>